<dbReference type="RefSeq" id="WP_077548935.1">
    <property type="nucleotide sequence ID" value="NZ_JACHEJ010000011.1"/>
</dbReference>
<dbReference type="AlphaFoldDB" id="A0A7X0DEB7"/>
<keyword evidence="2" id="KW-1185">Reference proteome</keyword>
<name>A0A7X0DEB7_9HYPH</name>
<evidence type="ECO:0000313" key="2">
    <source>
        <dbReference type="Proteomes" id="UP000535501"/>
    </source>
</evidence>
<comment type="caution">
    <text evidence="1">The sequence shown here is derived from an EMBL/GenBank/DDBJ whole genome shotgun (WGS) entry which is preliminary data.</text>
</comment>
<reference evidence="1 2" key="1">
    <citation type="submission" date="2020-08" db="EMBL/GenBank/DDBJ databases">
        <title>Genomic Encyclopedia of Type Strains, Phase IV (KMG-IV): sequencing the most valuable type-strain genomes for metagenomic binning, comparative biology and taxonomic classification.</title>
        <authorList>
            <person name="Goeker M."/>
        </authorList>
    </citation>
    <scope>NUCLEOTIDE SEQUENCE [LARGE SCALE GENOMIC DNA]</scope>
    <source>
        <strain evidence="1 2">DSM 102134</strain>
    </source>
</reference>
<evidence type="ECO:0000313" key="1">
    <source>
        <dbReference type="EMBL" id="MBB6181625.1"/>
    </source>
</evidence>
<protein>
    <submittedName>
        <fullName evidence="1">Uncharacterized protein</fullName>
    </submittedName>
</protein>
<sequence length="152" mass="16623">MRKTTMIMAIVVATALGGTGLYLSTREHPVATEELSEALLATPSDASALTAIFSRFLTSDMDLRDRQATLEENGFRCSIEAANVEGSRYLRCLRPTRNTSYCQGIKYYAYETLDGEIIETLGSAYDASGDRNVLGQCTGPRDEYLTGRVSAD</sequence>
<dbReference type="Proteomes" id="UP000535501">
    <property type="component" value="Unassembled WGS sequence"/>
</dbReference>
<accession>A0A7X0DEB7</accession>
<dbReference type="EMBL" id="JACHEJ010000011">
    <property type="protein sequence ID" value="MBB6181625.1"/>
    <property type="molecule type" value="Genomic_DNA"/>
</dbReference>
<organism evidence="1 2">
    <name type="scientific">Pseudorhizobium flavum</name>
    <dbReference type="NCBI Taxonomy" id="1335061"/>
    <lineage>
        <taxon>Bacteria</taxon>
        <taxon>Pseudomonadati</taxon>
        <taxon>Pseudomonadota</taxon>
        <taxon>Alphaproteobacteria</taxon>
        <taxon>Hyphomicrobiales</taxon>
        <taxon>Rhizobiaceae</taxon>
        <taxon>Rhizobium/Agrobacterium group</taxon>
        <taxon>Pseudorhizobium</taxon>
    </lineage>
</organism>
<gene>
    <name evidence="1" type="ORF">HNQ75_003613</name>
</gene>
<proteinExistence type="predicted"/>